<keyword evidence="3 4" id="KW-0472">Membrane</keyword>
<evidence type="ECO:0000256" key="4">
    <source>
        <dbReference type="RuleBase" id="RU367022"/>
    </source>
</evidence>
<dbReference type="GO" id="GO:0016020">
    <property type="term" value="C:membrane"/>
    <property type="evidence" value="ECO:0007669"/>
    <property type="project" value="UniProtKB-SubCell"/>
</dbReference>
<keyword evidence="7" id="KW-1185">Reference proteome</keyword>
<evidence type="ECO:0000256" key="2">
    <source>
        <dbReference type="ARBA" id="ARBA00022989"/>
    </source>
</evidence>
<evidence type="ECO:0000256" key="1">
    <source>
        <dbReference type="ARBA" id="ARBA00022692"/>
    </source>
</evidence>
<evidence type="ECO:0000313" key="5">
    <source>
        <dbReference type="EMBL" id="CAH0481228.1"/>
    </source>
</evidence>
<dbReference type="Proteomes" id="UP001160483">
    <property type="component" value="Unassembled WGS sequence"/>
</dbReference>
<dbReference type="AlphaFoldDB" id="A0AAU9LJZ0"/>
<keyword evidence="4" id="KW-0187">Copper transport</keyword>
<feature type="transmembrane region" description="Helical" evidence="4">
    <location>
        <begin position="169"/>
        <end position="200"/>
    </location>
</feature>
<keyword evidence="1 4" id="KW-0812">Transmembrane</keyword>
<protein>
    <recommendedName>
        <fullName evidence="4">Copper transport protein</fullName>
    </recommendedName>
</protein>
<dbReference type="GO" id="GO:0005375">
    <property type="term" value="F:copper ion transmembrane transporter activity"/>
    <property type="evidence" value="ECO:0007669"/>
    <property type="project" value="UniProtKB-UniRule"/>
</dbReference>
<dbReference type="EMBL" id="CAKLCB010000382">
    <property type="protein sequence ID" value="CAH0521661.1"/>
    <property type="molecule type" value="Genomic_DNA"/>
</dbReference>
<evidence type="ECO:0000256" key="3">
    <source>
        <dbReference type="ARBA" id="ARBA00023136"/>
    </source>
</evidence>
<dbReference type="PANTHER" id="PTHR12483:SF115">
    <property type="entry name" value="COPPER TRANSPORT PROTEIN"/>
    <property type="match status" value="1"/>
</dbReference>
<comment type="caution">
    <text evidence="5">The sequence shown here is derived from an EMBL/GenBank/DDBJ whole genome shotgun (WGS) entry which is preliminary data.</text>
</comment>
<comment type="similarity">
    <text evidence="4">Belongs to the copper transporter (Ctr) (TC 1.A.56) family. SLC31A subfamily.</text>
</comment>
<evidence type="ECO:0000313" key="6">
    <source>
        <dbReference type="EMBL" id="CAH0521661.1"/>
    </source>
</evidence>
<comment type="subcellular location">
    <subcellularLocation>
        <location evidence="4">Membrane</location>
        <topology evidence="4">Multi-pass membrane protein</topology>
    </subcellularLocation>
</comment>
<keyword evidence="4" id="KW-0813">Transport</keyword>
<organism evidence="5 8">
    <name type="scientific">Peronospora belbahrii</name>
    <dbReference type="NCBI Taxonomy" id="622444"/>
    <lineage>
        <taxon>Eukaryota</taxon>
        <taxon>Sar</taxon>
        <taxon>Stramenopiles</taxon>
        <taxon>Oomycota</taxon>
        <taxon>Peronosporomycetes</taxon>
        <taxon>Peronosporales</taxon>
        <taxon>Peronosporaceae</taxon>
        <taxon>Peronospora</taxon>
    </lineage>
</organism>
<dbReference type="Proteomes" id="UP001158986">
    <property type="component" value="Unassembled WGS sequence"/>
</dbReference>
<name>A0AAU9LJZ0_9STRA</name>
<evidence type="ECO:0000313" key="7">
    <source>
        <dbReference type="Proteomes" id="UP001158986"/>
    </source>
</evidence>
<keyword evidence="4" id="KW-0406">Ion transport</keyword>
<gene>
    <name evidence="6" type="ORF">PBS001_LOCUS8104</name>
    <name evidence="5" type="ORF">PBS003_LOCUS7835</name>
</gene>
<keyword evidence="4" id="KW-0186">Copper</keyword>
<feature type="transmembrane region" description="Helical" evidence="4">
    <location>
        <begin position="42"/>
        <end position="63"/>
    </location>
</feature>
<reference evidence="5 7" key="1">
    <citation type="submission" date="2021-11" db="EMBL/GenBank/DDBJ databases">
        <authorList>
            <person name="Islam A."/>
            <person name="Islam S."/>
            <person name="Flora M.S."/>
            <person name="Rahman M."/>
            <person name="Ziaur R.M."/>
            <person name="Epstein J.H."/>
            <person name="Hassan M."/>
            <person name="Klassen M."/>
            <person name="Woodard K."/>
            <person name="Webb A."/>
            <person name="Webby R.J."/>
            <person name="El Zowalaty M.E."/>
        </authorList>
    </citation>
    <scope>NUCLEOTIDE SEQUENCE</scope>
    <source>
        <strain evidence="6">Pbs1</strain>
        <strain evidence="5">Pbs3</strain>
    </source>
</reference>
<dbReference type="InterPro" id="IPR007274">
    <property type="entry name" value="Cop_transporter"/>
</dbReference>
<proteinExistence type="inferred from homology"/>
<dbReference type="EMBL" id="CAKKTJ010000327">
    <property type="protein sequence ID" value="CAH0481228.1"/>
    <property type="molecule type" value="Genomic_DNA"/>
</dbReference>
<sequence>MKQSDFCIGPGSVMGTTGLKWAGRNPMDDCSMLWMKAWGLTSFSRVLLACFVVFFLAMLSQYLTTSNGFQLHQSKVFAKRRLMRMMRQVQSHSNGSTFYDPGLGDECGKSKCSMNAEAAEESAVHPELHTKTTTISTVERVTSQLNPMSVKVGNWTHLADAMMRGVRIFLAYVLMLVVMTYNLMLITSIVVGFMTGFFVFSKDTAKVPVSADPCCS</sequence>
<keyword evidence="2 4" id="KW-1133">Transmembrane helix</keyword>
<accession>A0AAU9LJZ0</accession>
<evidence type="ECO:0000313" key="8">
    <source>
        <dbReference type="Proteomes" id="UP001160483"/>
    </source>
</evidence>
<dbReference type="Pfam" id="PF04145">
    <property type="entry name" value="Ctr"/>
    <property type="match status" value="1"/>
</dbReference>
<dbReference type="PANTHER" id="PTHR12483">
    <property type="entry name" value="SOLUTE CARRIER FAMILY 31 COPPER TRANSPORTERS"/>
    <property type="match status" value="1"/>
</dbReference>